<evidence type="ECO:0000313" key="1">
    <source>
        <dbReference type="EMBL" id="EEF42639.1"/>
    </source>
</evidence>
<name>B9S0Z7_RICCO</name>
<reference evidence="2" key="1">
    <citation type="journal article" date="2010" name="Nat. Biotechnol.">
        <title>Draft genome sequence of the oilseed species Ricinus communis.</title>
        <authorList>
            <person name="Chan A.P."/>
            <person name="Crabtree J."/>
            <person name="Zhao Q."/>
            <person name="Lorenzi H."/>
            <person name="Orvis J."/>
            <person name="Puiu D."/>
            <person name="Melake-Berhan A."/>
            <person name="Jones K.M."/>
            <person name="Redman J."/>
            <person name="Chen G."/>
            <person name="Cahoon E.B."/>
            <person name="Gedil M."/>
            <person name="Stanke M."/>
            <person name="Haas B.J."/>
            <person name="Wortman J.R."/>
            <person name="Fraser-Liggett C.M."/>
            <person name="Ravel J."/>
            <person name="Rabinowicz P.D."/>
        </authorList>
    </citation>
    <scope>NUCLEOTIDE SEQUENCE [LARGE SCALE GENOMIC DNA]</scope>
    <source>
        <strain evidence="2">cv. Hale</strain>
    </source>
</reference>
<accession>B9S0Z7</accession>
<organism evidence="1 2">
    <name type="scientific">Ricinus communis</name>
    <name type="common">Castor bean</name>
    <dbReference type="NCBI Taxonomy" id="3988"/>
    <lineage>
        <taxon>Eukaryota</taxon>
        <taxon>Viridiplantae</taxon>
        <taxon>Streptophyta</taxon>
        <taxon>Embryophyta</taxon>
        <taxon>Tracheophyta</taxon>
        <taxon>Spermatophyta</taxon>
        <taxon>Magnoliopsida</taxon>
        <taxon>eudicotyledons</taxon>
        <taxon>Gunneridae</taxon>
        <taxon>Pentapetalae</taxon>
        <taxon>rosids</taxon>
        <taxon>fabids</taxon>
        <taxon>Malpighiales</taxon>
        <taxon>Euphorbiaceae</taxon>
        <taxon>Acalyphoideae</taxon>
        <taxon>Acalypheae</taxon>
        <taxon>Ricinus</taxon>
    </lineage>
</organism>
<protein>
    <submittedName>
        <fullName evidence="1">Uncharacterized protein</fullName>
    </submittedName>
</protein>
<gene>
    <name evidence="1" type="ORF">RCOM_0632170</name>
</gene>
<proteinExistence type="predicted"/>
<dbReference type="InParanoid" id="B9S0Z7"/>
<keyword evidence="2" id="KW-1185">Reference proteome</keyword>
<evidence type="ECO:0000313" key="2">
    <source>
        <dbReference type="Proteomes" id="UP000008311"/>
    </source>
</evidence>
<sequence>MQELFEGSNYYSPESKCPVLRLLSQEDGKIFQKAFSNSILLRMIRVVCKDWKGTVIDGGHSTSKFNNPILALYLVVDLAMRRRTLIVSCLLMQLRILVTGLANRVADWVANATLENSIPVFWVATPPYSLVCSFEGGS</sequence>
<dbReference type="AlphaFoldDB" id="B9S0Z7"/>
<dbReference type="EMBL" id="EQ973842">
    <property type="protein sequence ID" value="EEF42639.1"/>
    <property type="molecule type" value="Genomic_DNA"/>
</dbReference>
<dbReference type="Proteomes" id="UP000008311">
    <property type="component" value="Unassembled WGS sequence"/>
</dbReference>